<feature type="region of interest" description="Disordered" evidence="1">
    <location>
        <begin position="271"/>
        <end position="346"/>
    </location>
</feature>
<dbReference type="Proteomes" id="UP000245956">
    <property type="component" value="Unassembled WGS sequence"/>
</dbReference>
<proteinExistence type="predicted"/>
<feature type="compositionally biased region" description="Low complexity" evidence="1">
    <location>
        <begin position="45"/>
        <end position="66"/>
    </location>
</feature>
<dbReference type="AlphaFoldDB" id="A0A2U3E6L4"/>
<dbReference type="PANTHER" id="PTHR36847">
    <property type="entry name" value="AMIDOLIGASE ENZYME"/>
    <property type="match status" value="1"/>
</dbReference>
<dbReference type="Pfam" id="PF12224">
    <property type="entry name" value="Amidoligase_2"/>
    <property type="match status" value="1"/>
</dbReference>
<accession>A0A2U3E6L4</accession>
<reference evidence="2 3" key="1">
    <citation type="journal article" date="2016" name="Front. Microbiol.">
        <title>Genome and transcriptome sequences reveal the specific parasitism of the nematophagous Purpureocillium lilacinum 36-1.</title>
        <authorList>
            <person name="Xie J."/>
            <person name="Li S."/>
            <person name="Mo C."/>
            <person name="Xiao X."/>
            <person name="Peng D."/>
            <person name="Wang G."/>
            <person name="Xiao Y."/>
        </authorList>
    </citation>
    <scope>NUCLEOTIDE SEQUENCE [LARGE SCALE GENOMIC DNA]</scope>
    <source>
        <strain evidence="2 3">36-1</strain>
    </source>
</reference>
<evidence type="ECO:0000256" key="1">
    <source>
        <dbReference type="SAM" id="MobiDB-lite"/>
    </source>
</evidence>
<gene>
    <name evidence="2" type="ORF">PCL_00294</name>
</gene>
<dbReference type="InterPro" id="IPR022025">
    <property type="entry name" value="Amidoligase_2"/>
</dbReference>
<comment type="caution">
    <text evidence="2">The sequence shown here is derived from an EMBL/GenBank/DDBJ whole genome shotgun (WGS) entry which is preliminary data.</text>
</comment>
<dbReference type="PANTHER" id="PTHR36847:SF1">
    <property type="entry name" value="AMIDOLIGASE ENZYME"/>
    <property type="match status" value="1"/>
</dbReference>
<dbReference type="EMBL" id="LCWV01000010">
    <property type="protein sequence ID" value="PWI70150.1"/>
    <property type="molecule type" value="Genomic_DNA"/>
</dbReference>
<feature type="region of interest" description="Disordered" evidence="1">
    <location>
        <begin position="36"/>
        <end position="71"/>
    </location>
</feature>
<evidence type="ECO:0008006" key="4">
    <source>
        <dbReference type="Google" id="ProtNLM"/>
    </source>
</evidence>
<evidence type="ECO:0000313" key="2">
    <source>
        <dbReference type="EMBL" id="PWI70150.1"/>
    </source>
</evidence>
<name>A0A2U3E6L4_PURLI</name>
<feature type="compositionally biased region" description="Basic and acidic residues" evidence="1">
    <location>
        <begin position="335"/>
        <end position="346"/>
    </location>
</feature>
<protein>
    <recommendedName>
        <fullName evidence="4">Swim zinc finger domain protein</fullName>
    </recommendedName>
</protein>
<feature type="compositionally biased region" description="Polar residues" evidence="1">
    <location>
        <begin position="283"/>
        <end position="296"/>
    </location>
</feature>
<sequence>MEQTWAGRLSGSGWRVVYWEDGSRGERREKWLQWQRAKTWRKDGSATTGSNSGSDSSNNNNNNNKKNTGREGASCVAASGVVGWRPCQPNLARPVPSAVWGFAALLCPASSLPCPVMHDVGGHQAKAAKTSPAARPGLSLFVSTGSPVRFASAHTWRVRREAEDSPGPLRWVGHTRARGERMGGPVPPHGQFCRCFVVVALRDYAGRQTLAVESGPDIWCVRGGGDGGLTEFEGDVGDALSLGLNGPKPGQHVSATRVTRLQQLDEYHKIASTTPSHRHTEARSSVTHQGSSATRNSHLDIKDDSSYSTRRHRHFTSKETQDRPRTKAGSTRPTHPTEEPTLRRRVAEERSLLKAMVRHYNFGVEIEAIGRPYGGGGDTFSNVDWYRQLAQKLQNRGIPAAHDDCSKYSKHPEYYGGKWFVTRDGSLKRPRPYVCMEVVSPRLDTKQAVSRTLSDFWEAMRVHFVPQRDASCGGHVHVTPVSLRNRFSLRSLKRVAFAALAYEDFVAAVLPAARRDNQFCRLNSLSPEAGVRRPGGALALAGGVKSVATLRRVADEIRALPAEADLYLYMQGNRYVLWNFQNIFPSPKTGRCTGTVEFRGGNQFLNTRGTLAWVAFVLGFITLALKEDLLDNFSTYVSPAEPNFPHRLAEWWVRLRRAAKKSRMSRHLPDDWTKMKSR</sequence>
<organism evidence="2 3">
    <name type="scientific">Purpureocillium lilacinum</name>
    <name type="common">Paecilomyces lilacinus</name>
    <dbReference type="NCBI Taxonomy" id="33203"/>
    <lineage>
        <taxon>Eukaryota</taxon>
        <taxon>Fungi</taxon>
        <taxon>Dikarya</taxon>
        <taxon>Ascomycota</taxon>
        <taxon>Pezizomycotina</taxon>
        <taxon>Sordariomycetes</taxon>
        <taxon>Hypocreomycetidae</taxon>
        <taxon>Hypocreales</taxon>
        <taxon>Ophiocordycipitaceae</taxon>
        <taxon>Purpureocillium</taxon>
    </lineage>
</organism>
<feature type="compositionally biased region" description="Basic and acidic residues" evidence="1">
    <location>
        <begin position="316"/>
        <end position="325"/>
    </location>
</feature>
<evidence type="ECO:0000313" key="3">
    <source>
        <dbReference type="Proteomes" id="UP000245956"/>
    </source>
</evidence>